<protein>
    <submittedName>
        <fullName evidence="1">Uncharacterized protein</fullName>
    </submittedName>
</protein>
<reference evidence="1 2" key="1">
    <citation type="submission" date="2019-08" db="EMBL/GenBank/DDBJ databases">
        <title>Flavobacterium alkalisoli sp. nov., isolated from rhizosphere soil of Suaeda salsa.</title>
        <authorList>
            <person name="Sun J.-Q."/>
            <person name="Xu L."/>
        </authorList>
    </citation>
    <scope>NUCLEOTIDE SEQUENCE [LARGE SCALE GENOMIC DNA]</scope>
    <source>
        <strain evidence="1 2">XS-5</strain>
    </source>
</reference>
<dbReference type="AlphaFoldDB" id="A0A5B9FQ70"/>
<accession>A0A5B9FQ70</accession>
<dbReference type="OrthoDB" id="676860at2"/>
<evidence type="ECO:0000313" key="2">
    <source>
        <dbReference type="Proteomes" id="UP000321222"/>
    </source>
</evidence>
<name>A0A5B9FQ70_9FLAO</name>
<proteinExistence type="predicted"/>
<dbReference type="KEGG" id="fak:FUA48_05850"/>
<dbReference type="EMBL" id="CP042831">
    <property type="protein sequence ID" value="QEE49120.1"/>
    <property type="molecule type" value="Genomic_DNA"/>
</dbReference>
<dbReference type="RefSeq" id="WP_147582675.1">
    <property type="nucleotide sequence ID" value="NZ_CP042831.1"/>
</dbReference>
<dbReference type="Proteomes" id="UP000321222">
    <property type="component" value="Chromosome"/>
</dbReference>
<gene>
    <name evidence="1" type="ORF">FUA48_05850</name>
</gene>
<keyword evidence="2" id="KW-1185">Reference proteome</keyword>
<organism evidence="1 2">
    <name type="scientific">Flavobacterium alkalisoli</name>
    <dbReference type="NCBI Taxonomy" id="2602769"/>
    <lineage>
        <taxon>Bacteria</taxon>
        <taxon>Pseudomonadati</taxon>
        <taxon>Bacteroidota</taxon>
        <taxon>Flavobacteriia</taxon>
        <taxon>Flavobacteriales</taxon>
        <taxon>Flavobacteriaceae</taxon>
        <taxon>Flavobacterium</taxon>
    </lineage>
</organism>
<sequence length="127" mass="14532">MVRIVNYIKRHSEDGREFFSLELSGGIEMVLSQVSGQFYATSKKAYITSTFDEDTCRSLIGNELPGSVSKVECEPYEFTVRETGEIITLSHRYVYLPEEKKVPQSYENVHANVNAFSMNEQFSELQT</sequence>
<evidence type="ECO:0000313" key="1">
    <source>
        <dbReference type="EMBL" id="QEE49120.1"/>
    </source>
</evidence>